<evidence type="ECO:0000259" key="11">
    <source>
        <dbReference type="Pfam" id="PF25994"/>
    </source>
</evidence>
<evidence type="ECO:0000313" key="13">
    <source>
        <dbReference type="EMBL" id="GHE89317.1"/>
    </source>
</evidence>
<feature type="transmembrane region" description="Helical" evidence="9">
    <location>
        <begin position="28"/>
        <end position="47"/>
    </location>
</feature>
<evidence type="ECO:0000256" key="7">
    <source>
        <dbReference type="ARBA" id="ARBA00022989"/>
    </source>
</evidence>
<feature type="coiled-coil region" evidence="10">
    <location>
        <begin position="107"/>
        <end position="134"/>
    </location>
</feature>
<evidence type="ECO:0000256" key="8">
    <source>
        <dbReference type="ARBA" id="ARBA00023136"/>
    </source>
</evidence>
<evidence type="ECO:0000256" key="1">
    <source>
        <dbReference type="ARBA" id="ARBA00004377"/>
    </source>
</evidence>
<comment type="subcellular location">
    <subcellularLocation>
        <location evidence="1 9">Cell inner membrane</location>
        <topology evidence="1 9">Single-pass membrane protein</topology>
    </subcellularLocation>
</comment>
<evidence type="ECO:0000256" key="2">
    <source>
        <dbReference type="ARBA" id="ARBA00009477"/>
    </source>
</evidence>
<feature type="coiled-coil region" evidence="10">
    <location>
        <begin position="267"/>
        <end position="301"/>
    </location>
</feature>
<dbReference type="PANTHER" id="PTHR30386">
    <property type="entry name" value="MEMBRANE FUSION SUBUNIT OF EMRAB-TOLC MULTIDRUG EFFLUX PUMP"/>
    <property type="match status" value="1"/>
</dbReference>
<keyword evidence="10" id="KW-0175">Coiled coil</keyword>
<dbReference type="EMBL" id="BNCH01000001">
    <property type="protein sequence ID" value="GHE89317.1"/>
    <property type="molecule type" value="Genomic_DNA"/>
</dbReference>
<evidence type="ECO:0000256" key="10">
    <source>
        <dbReference type="SAM" id="Coils"/>
    </source>
</evidence>
<reference evidence="14" key="1">
    <citation type="journal article" date="2019" name="Int. J. Syst. Evol. Microbiol.">
        <title>The Global Catalogue of Microorganisms (GCM) 10K type strain sequencing project: providing services to taxonomists for standard genome sequencing and annotation.</title>
        <authorList>
            <consortium name="The Broad Institute Genomics Platform"/>
            <consortium name="The Broad Institute Genome Sequencing Center for Infectious Disease"/>
            <person name="Wu L."/>
            <person name="Ma J."/>
        </authorList>
    </citation>
    <scope>NUCLEOTIDE SEQUENCE [LARGE SCALE GENOMIC DNA]</scope>
    <source>
        <strain evidence="14">KCTC 42443</strain>
    </source>
</reference>
<protein>
    <recommendedName>
        <fullName evidence="9">Membrane fusion protein (MFP) family protein</fullName>
    </recommendedName>
</protein>
<evidence type="ECO:0000256" key="9">
    <source>
        <dbReference type="RuleBase" id="RU365093"/>
    </source>
</evidence>
<gene>
    <name evidence="13" type="ORF">GCM10016455_06950</name>
</gene>
<comment type="similarity">
    <text evidence="2 9">Belongs to the membrane fusion protein (MFP) (TC 8.A.1) family.</text>
</comment>
<dbReference type="InterPro" id="IPR010129">
    <property type="entry name" value="T1SS_HlyD"/>
</dbReference>
<feature type="coiled-coil region" evidence="10">
    <location>
        <begin position="165"/>
        <end position="192"/>
    </location>
</feature>
<dbReference type="Pfam" id="PF26002">
    <property type="entry name" value="Beta-barrel_AprE"/>
    <property type="match status" value="1"/>
</dbReference>
<keyword evidence="5 9" id="KW-0997">Cell inner membrane</keyword>
<keyword evidence="14" id="KW-1185">Reference proteome</keyword>
<evidence type="ECO:0000256" key="4">
    <source>
        <dbReference type="ARBA" id="ARBA00022475"/>
    </source>
</evidence>
<keyword evidence="6 9" id="KW-0812">Transmembrane</keyword>
<dbReference type="PRINTS" id="PR01490">
    <property type="entry name" value="RTXTOXIND"/>
</dbReference>
<name>A0ABQ3IP62_9RHOB</name>
<dbReference type="Proteomes" id="UP000609802">
    <property type="component" value="Unassembled WGS sequence"/>
</dbReference>
<evidence type="ECO:0000256" key="5">
    <source>
        <dbReference type="ARBA" id="ARBA00022519"/>
    </source>
</evidence>
<keyword evidence="4 9" id="KW-1003">Cell membrane</keyword>
<evidence type="ECO:0000256" key="3">
    <source>
        <dbReference type="ARBA" id="ARBA00022448"/>
    </source>
</evidence>
<keyword evidence="3 9" id="KW-0813">Transport</keyword>
<dbReference type="InterPro" id="IPR058982">
    <property type="entry name" value="Beta-barrel_AprE"/>
</dbReference>
<proteinExistence type="inferred from homology"/>
<feature type="domain" description="AprE-like long alpha-helical hairpin" evidence="11">
    <location>
        <begin position="104"/>
        <end position="293"/>
    </location>
</feature>
<dbReference type="PANTHER" id="PTHR30386:SF17">
    <property type="entry name" value="ALKALINE PROTEASE SECRETION PROTEIN APRE"/>
    <property type="match status" value="1"/>
</dbReference>
<evidence type="ECO:0000259" key="12">
    <source>
        <dbReference type="Pfam" id="PF26002"/>
    </source>
</evidence>
<accession>A0ABQ3IP62</accession>
<dbReference type="InterPro" id="IPR050739">
    <property type="entry name" value="MFP"/>
</dbReference>
<keyword evidence="8 9" id="KW-0472">Membrane</keyword>
<organism evidence="13 14">
    <name type="scientific">Aliiroseovarius zhejiangensis</name>
    <dbReference type="NCBI Taxonomy" id="1632025"/>
    <lineage>
        <taxon>Bacteria</taxon>
        <taxon>Pseudomonadati</taxon>
        <taxon>Pseudomonadota</taxon>
        <taxon>Alphaproteobacteria</taxon>
        <taxon>Rhodobacterales</taxon>
        <taxon>Paracoccaceae</taxon>
        <taxon>Aliiroseovarius</taxon>
    </lineage>
</organism>
<dbReference type="Gene3D" id="2.40.50.100">
    <property type="match status" value="1"/>
</dbReference>
<evidence type="ECO:0000256" key="6">
    <source>
        <dbReference type="ARBA" id="ARBA00022692"/>
    </source>
</evidence>
<dbReference type="Pfam" id="PF25994">
    <property type="entry name" value="HH_AprE"/>
    <property type="match status" value="1"/>
</dbReference>
<dbReference type="NCBIfam" id="TIGR01843">
    <property type="entry name" value="type_I_hlyD"/>
    <property type="match status" value="1"/>
</dbReference>
<dbReference type="Gene3D" id="2.40.30.170">
    <property type="match status" value="1"/>
</dbReference>
<evidence type="ECO:0000313" key="14">
    <source>
        <dbReference type="Proteomes" id="UP000609802"/>
    </source>
</evidence>
<sequence>MTQSNLPANAVVIHEWHDKVPRSIKKHVMFGLLLLVVTFGGFGAWAFRAPLAAAVIAQGSFVATGRNKIVQHLEGGIIHEILVREGDEVSAGDVLLTLDETAALANRRELHIRKARLEATVTRLAAEYRELEQLDFPQQLLDEASQDQEIASILDGQRLSFSTARASLNNDVSLLERNINALEIRKTGYQIQHDSHVKMVELLDQEYADKSKLLSGGLIRQTEVNALLRAKIEAQGQIGRLQAEVNENEQLMLKHQTQIEKVRSLYRENALDELQVIQAELESVREKYRKAENVLTRSEVTAPVSGTILRLHYFTPGGVIETGKPIAEILPSSAPLIVETLILRTDIDSVHRGQNAVVRLTGLNARTTPVLDGTVDYVSADAIADNANGVTREVFVARVTLSPEELARVKGFVPTPGMPAEVMIQTAERTFAQYIARPLADSMARAFREQ</sequence>
<feature type="domain" description="AprE-like beta-barrel" evidence="12">
    <location>
        <begin position="336"/>
        <end position="426"/>
    </location>
</feature>
<keyword evidence="7 9" id="KW-1133">Transmembrane helix</keyword>
<dbReference type="RefSeq" id="WP_191285057.1">
    <property type="nucleotide sequence ID" value="NZ_BNCH01000001.1"/>
</dbReference>
<dbReference type="InterPro" id="IPR058781">
    <property type="entry name" value="HH_AprE-like"/>
</dbReference>
<comment type="caution">
    <text evidence="13">The sequence shown here is derived from an EMBL/GenBank/DDBJ whole genome shotgun (WGS) entry which is preliminary data.</text>
</comment>